<dbReference type="Gene3D" id="2.60.120.560">
    <property type="entry name" value="Exo-inulinase, domain 1"/>
    <property type="match status" value="1"/>
</dbReference>
<dbReference type="SUPFAM" id="SSF75005">
    <property type="entry name" value="Arabinanase/levansucrase/invertase"/>
    <property type="match status" value="1"/>
</dbReference>
<dbReference type="InterPro" id="IPR001362">
    <property type="entry name" value="Glyco_hydro_32"/>
</dbReference>
<proteinExistence type="inferred from homology"/>
<dbReference type="SUPFAM" id="SSF49899">
    <property type="entry name" value="Concanavalin A-like lectins/glucanases"/>
    <property type="match status" value="2"/>
</dbReference>
<dbReference type="InterPro" id="IPR051214">
    <property type="entry name" value="GH32_Enzymes"/>
</dbReference>
<comment type="similarity">
    <text evidence="1 5">Belongs to the glycosyl hydrolase 32 family.</text>
</comment>
<reference evidence="8 9" key="1">
    <citation type="submission" date="2016-12" db="EMBL/GenBank/DDBJ databases">
        <authorList>
            <person name="Song W.-J."/>
            <person name="Kurnit D.M."/>
        </authorList>
    </citation>
    <scope>NUCLEOTIDE SEQUENCE [LARGE SCALE GENOMIC DNA]</scope>
    <source>
        <strain evidence="8 9">DSM 12503</strain>
    </source>
</reference>
<evidence type="ECO:0000256" key="2">
    <source>
        <dbReference type="ARBA" id="ARBA00012758"/>
    </source>
</evidence>
<name>A0A1M7YDH1_9FIRM</name>
<dbReference type="STRING" id="1121345.SAMN02745217_02851"/>
<evidence type="ECO:0000256" key="3">
    <source>
        <dbReference type="ARBA" id="ARBA00022801"/>
    </source>
</evidence>
<keyword evidence="3 5" id="KW-0378">Hydrolase</keyword>
<evidence type="ECO:0000256" key="1">
    <source>
        <dbReference type="ARBA" id="ARBA00009902"/>
    </source>
</evidence>
<dbReference type="PANTHER" id="PTHR43101">
    <property type="entry name" value="BETA-FRUCTOSIDASE"/>
    <property type="match status" value="1"/>
</dbReference>
<keyword evidence="4 5" id="KW-0326">Glycosidase</keyword>
<dbReference type="EMBL" id="FRFD01000008">
    <property type="protein sequence ID" value="SHO50687.1"/>
    <property type="molecule type" value="Genomic_DNA"/>
</dbReference>
<protein>
    <recommendedName>
        <fullName evidence="2">beta-fructofuranosidase</fullName>
        <ecNumber evidence="2">3.2.1.26</ecNumber>
    </recommendedName>
</protein>
<dbReference type="InterPro" id="IPR023296">
    <property type="entry name" value="Glyco_hydro_beta-prop_sf"/>
</dbReference>
<evidence type="ECO:0000313" key="8">
    <source>
        <dbReference type="EMBL" id="SHO50687.1"/>
    </source>
</evidence>
<dbReference type="GO" id="GO:0004564">
    <property type="term" value="F:beta-fructofuranosidase activity"/>
    <property type="evidence" value="ECO:0007669"/>
    <property type="project" value="UniProtKB-EC"/>
</dbReference>
<organism evidence="8 9">
    <name type="scientific">Anaerocolumna xylanovorans DSM 12503</name>
    <dbReference type="NCBI Taxonomy" id="1121345"/>
    <lineage>
        <taxon>Bacteria</taxon>
        <taxon>Bacillati</taxon>
        <taxon>Bacillota</taxon>
        <taxon>Clostridia</taxon>
        <taxon>Lachnospirales</taxon>
        <taxon>Lachnospiraceae</taxon>
        <taxon>Anaerocolumna</taxon>
    </lineage>
</organism>
<evidence type="ECO:0000313" key="9">
    <source>
        <dbReference type="Proteomes" id="UP000184612"/>
    </source>
</evidence>
<evidence type="ECO:0000256" key="5">
    <source>
        <dbReference type="RuleBase" id="RU362110"/>
    </source>
</evidence>
<dbReference type="Gene3D" id="2.60.120.200">
    <property type="match status" value="1"/>
</dbReference>
<accession>A0A1M7YDH1</accession>
<dbReference type="OrthoDB" id="9759709at2"/>
<keyword evidence="9" id="KW-1185">Reference proteome</keyword>
<evidence type="ECO:0000256" key="4">
    <source>
        <dbReference type="ARBA" id="ARBA00023295"/>
    </source>
</evidence>
<evidence type="ECO:0000259" key="7">
    <source>
        <dbReference type="Pfam" id="PF08244"/>
    </source>
</evidence>
<dbReference type="CDD" id="cd08996">
    <property type="entry name" value="GH32_FFase"/>
    <property type="match status" value="1"/>
</dbReference>
<dbReference type="SMART" id="SM00640">
    <property type="entry name" value="Glyco_32"/>
    <property type="match status" value="1"/>
</dbReference>
<dbReference type="Gene3D" id="2.115.10.20">
    <property type="entry name" value="Glycosyl hydrolase domain, family 43"/>
    <property type="match status" value="1"/>
</dbReference>
<sequence>MEYINNQVAALNLRFCDNNDGKEVRLCDSNGKGTFVLCDREGFADSEKAMEENNAFLFDGYSTWFYSESVLPEMEGDFTVEILLAPQGFETGKSGLFCRFHKEKKTGFYVSVKRKGVVVVGFGDGKHYYELESVNIHLRRYQWNCLTVVFNSEAGWCDIFINGKISNRKQFPRHRGLKYSKDGCYIGKYVDYDESGPEAKTGVFHGLMQAIDIYEEVFSSKKVKENYEAKVISKDIIRKELDRSIYRFDAQRPRYHMIAPGKWMNEPHGPMYYKGYYHIFYQANPHAPLWDNIQWGHFISRDMLHWEDERTALDPEDISIAPDGCWSGSSIVDKEDIPVLFFTAGNNGRFPNQGVAVAVPENSKDSRLTDWLVPDDLIVKQTEGMGWLGEFRDPFVWFEEDIYYMLVGTGDACNGGGNALLLSSPDLKDWTNHGFILDYDYSENTEVGHDWELPVLLPLRDKEGIIKSHVLIFCACRIEKEVVEIYYWLGDWDTKAKKFYKHHDKARLIDLGYGTFTGPSGFVTPDKRSILFTLAQGKRHPEEEFKSGWAHNGGIPLELFCQNEELGIRPITEIYSLRGRKLMEAGNVSAADINERIKDISGNMLYAKLVTKDALTGIITEYGQESLEVFYDREKQIFGARDGAGNTVSKYRGDEDRVILGEDTAVFEYFLDHSMLEVYLNQRKSITLRNYSKDGTRRIRLTSQNVHIISFELWEILPVYH</sequence>
<gene>
    <name evidence="8" type="ORF">SAMN02745217_02851</name>
</gene>
<feature type="domain" description="Glycosyl hydrolase family 32 C-terminal" evidence="7">
    <location>
        <begin position="622"/>
        <end position="715"/>
    </location>
</feature>
<dbReference type="AlphaFoldDB" id="A0A1M7YDH1"/>
<feature type="domain" description="Glycosyl hydrolase family 32 N-terminal" evidence="6">
    <location>
        <begin position="256"/>
        <end position="566"/>
    </location>
</feature>
<dbReference type="InterPro" id="IPR013320">
    <property type="entry name" value="ConA-like_dom_sf"/>
</dbReference>
<dbReference type="GO" id="GO:0005975">
    <property type="term" value="P:carbohydrate metabolic process"/>
    <property type="evidence" value="ECO:0007669"/>
    <property type="project" value="InterPro"/>
</dbReference>
<evidence type="ECO:0000259" key="6">
    <source>
        <dbReference type="Pfam" id="PF00251"/>
    </source>
</evidence>
<dbReference type="Pfam" id="PF00251">
    <property type="entry name" value="Glyco_hydro_32N"/>
    <property type="match status" value="1"/>
</dbReference>
<dbReference type="InterPro" id="IPR013148">
    <property type="entry name" value="Glyco_hydro_32_N"/>
</dbReference>
<dbReference type="EC" id="3.2.1.26" evidence="2"/>
<dbReference type="Pfam" id="PF08244">
    <property type="entry name" value="Glyco_hydro_32C"/>
    <property type="match status" value="1"/>
</dbReference>
<dbReference type="InterPro" id="IPR013189">
    <property type="entry name" value="Glyco_hydro_32_C"/>
</dbReference>
<dbReference type="RefSeq" id="WP_073589513.1">
    <property type="nucleotide sequence ID" value="NZ_FRFD01000008.1"/>
</dbReference>
<dbReference type="Proteomes" id="UP000184612">
    <property type="component" value="Unassembled WGS sequence"/>
</dbReference>
<dbReference type="PANTHER" id="PTHR43101:SF1">
    <property type="entry name" value="BETA-FRUCTOSIDASE"/>
    <property type="match status" value="1"/>
</dbReference>